<feature type="domain" description="AAA+ ATPase" evidence="2">
    <location>
        <begin position="80"/>
        <end position="220"/>
    </location>
</feature>
<dbReference type="Pfam" id="PF00931">
    <property type="entry name" value="NB-ARC"/>
    <property type="match status" value="1"/>
</dbReference>
<evidence type="ECO:0000313" key="3">
    <source>
        <dbReference type="EMBL" id="AXK35275.1"/>
    </source>
</evidence>
<dbReference type="InterPro" id="IPR011990">
    <property type="entry name" value="TPR-like_helical_dom_sf"/>
</dbReference>
<accession>A0A345XUF9</accession>
<evidence type="ECO:0000313" key="4">
    <source>
        <dbReference type="Proteomes" id="UP000254425"/>
    </source>
</evidence>
<evidence type="ECO:0000259" key="2">
    <source>
        <dbReference type="SMART" id="SM00382"/>
    </source>
</evidence>
<dbReference type="PANTHER" id="PTHR47691:SF3">
    <property type="entry name" value="HTH-TYPE TRANSCRIPTIONAL REGULATOR RV0890C-RELATED"/>
    <property type="match status" value="1"/>
</dbReference>
<keyword evidence="4" id="KW-1185">Reference proteome</keyword>
<sequence length="723" mass="78382">MTDQRNSGPRIHNDLSGSTGASVQAGTVEGGVHLTVHDGPSWTVPRQLPPDVVGFVNRGSELAALDAVLRAAPPESRLAPMVITAIAGAAGVGKTALAVHWAHRARDAFPDGTLYADLRGYDLRARKTPEQVLGGFLHALDIAPTRIPVELEARAALFRTLLASKRVLLVLDNVATADQVRHLLPAADRSLVLVTSRSRLSGLVARDGAARMTVDHLTPEESLRLLAEIVGAERVAAGEHAARQLTELCDQLPLALRIVAERAVTHPHHTLADLVDELSDERARLDALALDEDELTAVRTVFSWSYGALAPAVARTFRLLAVHPSPHFSTSAVAALTGASPAAAGRALDSLSGLHLIEQRARHRYRLHDLLRSYALERVVEEETNALRDAATDRVLSWYLRTAHAASRLILPQGRELALPAPVYGPEGTEGGAGGAEFESLESALQWCEDERQTLLDAVNQAHSLGKHEIAWKLPVALMGFFERRSYWDDWISTHLTGLRSARSAGDRFGEGWLALSLADAYWDTRRTETALSYFGQALDATRDTGDEWGEGFSLRGMSIAQLALGRHESALDYSRQARRVFARIGERRGEGMCHLSIGQAQQGLGRLAEAVACYRRALAVFDELGNEWSTALTTFHLGTALQLRGAREESVEQHAAAAAAFRRLGDRRHEAVVLHSLGDLYAAAGESTRALEGWQGACHLFEELGDLQAEEVRSKIAALGTA</sequence>
<dbReference type="Gene3D" id="3.40.50.300">
    <property type="entry name" value="P-loop containing nucleotide triphosphate hydrolases"/>
    <property type="match status" value="1"/>
</dbReference>
<dbReference type="AlphaFoldDB" id="A0A345XUF9"/>
<dbReference type="Proteomes" id="UP000254425">
    <property type="component" value="Chromosome"/>
</dbReference>
<gene>
    <name evidence="3" type="ORF">DVA86_24165</name>
</gene>
<dbReference type="InterPro" id="IPR002182">
    <property type="entry name" value="NB-ARC"/>
</dbReference>
<dbReference type="SUPFAM" id="SSF48452">
    <property type="entry name" value="TPR-like"/>
    <property type="match status" value="2"/>
</dbReference>
<reference evidence="3 4" key="1">
    <citation type="submission" date="2018-07" db="EMBL/GenBank/DDBJ databases">
        <title>Draft genome of the type strain Streptomyces armeniacus ATCC 15676.</title>
        <authorList>
            <person name="Labana P."/>
            <person name="Gosse J.T."/>
            <person name="Boddy C.N."/>
        </authorList>
    </citation>
    <scope>NUCLEOTIDE SEQUENCE [LARGE SCALE GENOMIC DNA]</scope>
    <source>
        <strain evidence="3 4">ATCC 15676</strain>
    </source>
</reference>
<protein>
    <submittedName>
        <fullName evidence="3">Nb-arc domain-containing protein</fullName>
    </submittedName>
</protein>
<dbReference type="Pfam" id="PF13424">
    <property type="entry name" value="TPR_12"/>
    <property type="match status" value="1"/>
</dbReference>
<dbReference type="PRINTS" id="PR00364">
    <property type="entry name" value="DISEASERSIST"/>
</dbReference>
<dbReference type="InterPro" id="IPR003593">
    <property type="entry name" value="AAA+_ATPase"/>
</dbReference>
<name>A0A345XUF9_9ACTN</name>
<dbReference type="Gene3D" id="1.25.40.10">
    <property type="entry name" value="Tetratricopeptide repeat domain"/>
    <property type="match status" value="1"/>
</dbReference>
<dbReference type="KEGG" id="sarm:DVA86_24165"/>
<dbReference type="SMART" id="SM00382">
    <property type="entry name" value="AAA"/>
    <property type="match status" value="1"/>
</dbReference>
<feature type="region of interest" description="Disordered" evidence="1">
    <location>
        <begin position="1"/>
        <end position="23"/>
    </location>
</feature>
<dbReference type="EMBL" id="CP031320">
    <property type="protein sequence ID" value="AXK35275.1"/>
    <property type="molecule type" value="Genomic_DNA"/>
</dbReference>
<proteinExistence type="predicted"/>
<dbReference type="SUPFAM" id="SSF52540">
    <property type="entry name" value="P-loop containing nucleoside triphosphate hydrolases"/>
    <property type="match status" value="1"/>
</dbReference>
<evidence type="ECO:0000256" key="1">
    <source>
        <dbReference type="SAM" id="MobiDB-lite"/>
    </source>
</evidence>
<organism evidence="3 4">
    <name type="scientific">Streptomyces armeniacus</name>
    <dbReference type="NCBI Taxonomy" id="83291"/>
    <lineage>
        <taxon>Bacteria</taxon>
        <taxon>Bacillati</taxon>
        <taxon>Actinomycetota</taxon>
        <taxon>Actinomycetes</taxon>
        <taxon>Kitasatosporales</taxon>
        <taxon>Streptomycetaceae</taxon>
        <taxon>Streptomyces</taxon>
    </lineage>
</organism>
<dbReference type="PANTHER" id="PTHR47691">
    <property type="entry name" value="REGULATOR-RELATED"/>
    <property type="match status" value="1"/>
</dbReference>
<dbReference type="GO" id="GO:0043531">
    <property type="term" value="F:ADP binding"/>
    <property type="evidence" value="ECO:0007669"/>
    <property type="project" value="InterPro"/>
</dbReference>
<dbReference type="InterPro" id="IPR027417">
    <property type="entry name" value="P-loop_NTPase"/>
</dbReference>
<dbReference type="InterPro" id="IPR019734">
    <property type="entry name" value="TPR_rpt"/>
</dbReference>
<dbReference type="RefSeq" id="WP_208881340.1">
    <property type="nucleotide sequence ID" value="NZ_CP031320.1"/>
</dbReference>
<dbReference type="SMART" id="SM00028">
    <property type="entry name" value="TPR"/>
    <property type="match status" value="3"/>
</dbReference>